<sequence length="505" mass="57328">MGNCLRSVFRRRNQRRQIVLILIGLDNAGKTKTVNNLAGEKDDKVLPTVGFKAVNLVHKDTPVTIYDLGGGPHFRQIWSQYYSEVHGVIFVIDSSDFSRLDECRAVLEEVLSHDKISGKPVLVLANKQDKQGALDDIDVVDKLNIEPLVNKYRCPTLVESYSAYGDHPKSKKPKLDPGLRKGYQWLLNYIVRRYGDINLRVQTDIHADLERRKRMLNKASNTNSQTFTAVSDDIATQTGFENPNYDLEKSKLDEDELQKGLIIVKPIKHNPNSIDSTITIESVDESDETSGVKPKLSPLFGRASNSTVETVRIELEPRSEFRKLSPIVRNKSDKNQHIDFMNRPQSSPTVKRKIKVEPQSKNGSFQDEELKPDGDLTVVIGDRNRSWDDSEKKHTVQVNDAELSSMQREIVLNERDYTSKTAYSEVTLQSATLPLSPTAPRPASASQLVRRQLELCGQHKRRLSLRYMQRNKTSPERVSMLIYEPSKAPQRHLDKGDFDHSATIN</sequence>
<reference evidence="1" key="1">
    <citation type="submission" date="2023-03" db="EMBL/GenBank/DDBJ databases">
        <title>Chromosome-level genomes of two armyworms, Mythimna separata and Mythimna loreyi, provide insights into the biosynthesis and reception of sex pheromones.</title>
        <authorList>
            <person name="Zhao H."/>
        </authorList>
    </citation>
    <scope>NUCLEOTIDE SEQUENCE</scope>
    <source>
        <strain evidence="1">BeijingLab</strain>
    </source>
</reference>
<dbReference type="Proteomes" id="UP001231649">
    <property type="component" value="Chromosome 26"/>
</dbReference>
<comment type="caution">
    <text evidence="1">The sequence shown here is derived from an EMBL/GenBank/DDBJ whole genome shotgun (WGS) entry which is preliminary data.</text>
</comment>
<dbReference type="EMBL" id="CM056802">
    <property type="protein sequence ID" value="KAJ8707956.1"/>
    <property type="molecule type" value="Genomic_DNA"/>
</dbReference>
<name>A0ACC2Q4G7_9NEOP</name>
<keyword evidence="2" id="KW-1185">Reference proteome</keyword>
<accession>A0ACC2Q4G7</accession>
<evidence type="ECO:0000313" key="1">
    <source>
        <dbReference type="EMBL" id="KAJ8707956.1"/>
    </source>
</evidence>
<protein>
    <submittedName>
        <fullName evidence="1">Uncharacterized protein</fullName>
    </submittedName>
</protein>
<organism evidence="1 2">
    <name type="scientific">Mythimna loreyi</name>
    <dbReference type="NCBI Taxonomy" id="667449"/>
    <lineage>
        <taxon>Eukaryota</taxon>
        <taxon>Metazoa</taxon>
        <taxon>Ecdysozoa</taxon>
        <taxon>Arthropoda</taxon>
        <taxon>Hexapoda</taxon>
        <taxon>Insecta</taxon>
        <taxon>Pterygota</taxon>
        <taxon>Neoptera</taxon>
        <taxon>Endopterygota</taxon>
        <taxon>Lepidoptera</taxon>
        <taxon>Glossata</taxon>
        <taxon>Ditrysia</taxon>
        <taxon>Noctuoidea</taxon>
        <taxon>Noctuidae</taxon>
        <taxon>Noctuinae</taxon>
        <taxon>Hadenini</taxon>
        <taxon>Mythimna</taxon>
    </lineage>
</organism>
<evidence type="ECO:0000313" key="2">
    <source>
        <dbReference type="Proteomes" id="UP001231649"/>
    </source>
</evidence>
<gene>
    <name evidence="1" type="ORF">PYW08_010322</name>
</gene>
<proteinExistence type="predicted"/>